<dbReference type="Pfam" id="PF13340">
    <property type="entry name" value="DUF4096"/>
    <property type="match status" value="1"/>
</dbReference>
<dbReference type="Pfam" id="PF00239">
    <property type="entry name" value="Resolvase"/>
    <property type="match status" value="1"/>
</dbReference>
<dbReference type="AlphaFoldDB" id="A0A2Z4J761"/>
<name>A0A2Z4J761_9ACTN</name>
<dbReference type="GO" id="GO:0003677">
    <property type="term" value="F:DNA binding"/>
    <property type="evidence" value="ECO:0007669"/>
    <property type="project" value="UniProtKB-KW"/>
</dbReference>
<dbReference type="Proteomes" id="UP000249616">
    <property type="component" value="Chromosome"/>
</dbReference>
<gene>
    <name evidence="5" type="ORF">DN051_32415</name>
</gene>
<keyword evidence="6" id="KW-1185">Reference proteome</keyword>
<protein>
    <recommendedName>
        <fullName evidence="4">Resolvase/invertase-type recombinase catalytic domain-containing protein</fullName>
    </recommendedName>
</protein>
<dbReference type="Gene3D" id="3.40.50.1390">
    <property type="entry name" value="Resolvase, N-terminal catalytic domain"/>
    <property type="match status" value="1"/>
</dbReference>
<dbReference type="SMART" id="SM00857">
    <property type="entry name" value="Resolvase"/>
    <property type="match status" value="1"/>
</dbReference>
<accession>A0A2Z4J761</accession>
<proteinExistence type="predicted"/>
<dbReference type="Pfam" id="PF07508">
    <property type="entry name" value="Recombinase"/>
    <property type="match status" value="1"/>
</dbReference>
<dbReference type="PANTHER" id="PTHR30461:SF2">
    <property type="entry name" value="SERINE RECOMBINASE PINE-RELATED"/>
    <property type="match status" value="1"/>
</dbReference>
<dbReference type="EMBL" id="CP030073">
    <property type="protein sequence ID" value="AWW40800.1"/>
    <property type="molecule type" value="Genomic_DNA"/>
</dbReference>
<keyword evidence="2" id="KW-0233">DNA recombination</keyword>
<dbReference type="CDD" id="cd00338">
    <property type="entry name" value="Ser_Recombinase"/>
    <property type="match status" value="1"/>
</dbReference>
<dbReference type="InterPro" id="IPR025161">
    <property type="entry name" value="IS402-like_dom"/>
</dbReference>
<dbReference type="SUPFAM" id="SSF53041">
    <property type="entry name" value="Resolvase-like"/>
    <property type="match status" value="1"/>
</dbReference>
<reference evidence="5 6" key="1">
    <citation type="journal article" date="2019" name="Int. J. Syst. Evol. Microbiol.">
        <title>Streptomyces cadmiisoli sp. nov., a novel actinomycete isolated from cadmium-contaminated soil.</title>
        <authorList>
            <person name="Li K."/>
            <person name="Tang X."/>
            <person name="Zhao J."/>
            <person name="Guo Y."/>
            <person name="Tang Y."/>
            <person name="Gao J."/>
        </authorList>
    </citation>
    <scope>NUCLEOTIDE SEQUENCE [LARGE SCALE GENOMIC DNA]</scope>
    <source>
        <strain evidence="5 6">ZFG47</strain>
    </source>
</reference>
<evidence type="ECO:0000256" key="1">
    <source>
        <dbReference type="ARBA" id="ARBA00023125"/>
    </source>
</evidence>
<dbReference type="KEGG" id="scad:DN051_32415"/>
<evidence type="ECO:0000256" key="2">
    <source>
        <dbReference type="ARBA" id="ARBA00023172"/>
    </source>
</evidence>
<dbReference type="GO" id="GO:0000150">
    <property type="term" value="F:DNA strand exchange activity"/>
    <property type="evidence" value="ECO:0007669"/>
    <property type="project" value="InterPro"/>
</dbReference>
<keyword evidence="3" id="KW-0175">Coiled coil</keyword>
<sequence length="665" mass="74211">MPKSTGVLDRAANVPDTFQGPVRTIRAALMARVSTAEQADGYGIKIQVTAGEDYISRQPGWILPPELVFIDEGVSGSIIDRPEMLRLEEMARAGLIDVIVVHKFDRIGRTGRAFWTWIWAMEDLGISFVSVTQNIDSSTKFGKQQLQFYAMMAEAEWDLIRDRTVNGRNTAALEGRWPSGTPAYGHKTVGARKRRMAVVCKKEAKVIKLACELIVDQGMNAEDAARELNARGCRTRTGAPWQGPNLTARLKSETISGTFIYRNPDKSGNRVKMNIDGTPLYGDSVEIKLPKILGKKRHNALLAALKLRSRPKTSAYDYPLSTRIKSGCGHYTGRHDAKSGTRFYHCTTGGTGCNDMPIDANTIEQAVWGKITETINDRKQLERIAQDWVRKIPGDIDDKRKRVDTLSKSVGQIETNLVTATVNLATMANLTEEIKAAALDKLNSDLTAEKELLKEAQRILKEHEAVEARVSSVMAVVETAQAKIREISLSEMREVMEIFRIEVELLGELKPNRPGVPCKVSTWHKADQVPVPDFISEEEWPEVESFLRATLGRRMPFVRSGPPLRVQINGALYRLRHDCAWSEVPEEYGTYHTLKKRQEGLWEAGVWPQLVKTLNQRRLGVAMPTARYLPGLVIRGELVGDLRLVGTDAATGEQSSTRPTRATRS</sequence>
<evidence type="ECO:0000259" key="4">
    <source>
        <dbReference type="PROSITE" id="PS51736"/>
    </source>
</evidence>
<feature type="domain" description="Resolvase/invertase-type recombinase catalytic" evidence="4">
    <location>
        <begin position="26"/>
        <end position="175"/>
    </location>
</feature>
<dbReference type="InterPro" id="IPR006119">
    <property type="entry name" value="Resolv_N"/>
</dbReference>
<evidence type="ECO:0000256" key="3">
    <source>
        <dbReference type="SAM" id="Coils"/>
    </source>
</evidence>
<dbReference type="Gene3D" id="3.90.1750.20">
    <property type="entry name" value="Putative Large Serine Recombinase, Chain B, Domain 2"/>
    <property type="match status" value="1"/>
</dbReference>
<dbReference type="PROSITE" id="PS51736">
    <property type="entry name" value="RECOMBINASES_3"/>
    <property type="match status" value="1"/>
</dbReference>
<dbReference type="PANTHER" id="PTHR30461">
    <property type="entry name" value="DNA-INVERTASE FROM LAMBDOID PROPHAGE"/>
    <property type="match status" value="1"/>
</dbReference>
<dbReference type="InterPro" id="IPR050639">
    <property type="entry name" value="SSR_resolvase"/>
</dbReference>
<keyword evidence="1" id="KW-0238">DNA-binding</keyword>
<dbReference type="InterPro" id="IPR011109">
    <property type="entry name" value="DNA_bind_recombinase_dom"/>
</dbReference>
<dbReference type="InterPro" id="IPR036162">
    <property type="entry name" value="Resolvase-like_N_sf"/>
</dbReference>
<evidence type="ECO:0000313" key="6">
    <source>
        <dbReference type="Proteomes" id="UP000249616"/>
    </source>
</evidence>
<evidence type="ECO:0000313" key="5">
    <source>
        <dbReference type="EMBL" id="AWW40800.1"/>
    </source>
</evidence>
<organism evidence="5 6">
    <name type="scientific">Streptomyces cadmiisoli</name>
    <dbReference type="NCBI Taxonomy" id="2184053"/>
    <lineage>
        <taxon>Bacteria</taxon>
        <taxon>Bacillati</taxon>
        <taxon>Actinomycetota</taxon>
        <taxon>Actinomycetes</taxon>
        <taxon>Kitasatosporales</taxon>
        <taxon>Streptomycetaceae</taxon>
        <taxon>Streptomyces</taxon>
        <taxon>Streptomyces aurantiacus group</taxon>
    </lineage>
</organism>
<feature type="coiled-coil region" evidence="3">
    <location>
        <begin position="436"/>
        <end position="469"/>
    </location>
</feature>
<dbReference type="InterPro" id="IPR038109">
    <property type="entry name" value="DNA_bind_recomb_sf"/>
</dbReference>